<sequence length="47" mass="5695">MICFLSPFSYQEAFEHSHLCLKLQLEGRRITSSFWFEIIYEISCIYN</sequence>
<protein>
    <submittedName>
        <fullName evidence="1">Uncharacterized protein</fullName>
    </submittedName>
</protein>
<evidence type="ECO:0000313" key="2">
    <source>
        <dbReference type="Proteomes" id="UP000276133"/>
    </source>
</evidence>
<accession>A0A3M7RLX0</accession>
<comment type="caution">
    <text evidence="1">The sequence shown here is derived from an EMBL/GenBank/DDBJ whole genome shotgun (WGS) entry which is preliminary data.</text>
</comment>
<dbReference type="EMBL" id="REGN01003113">
    <property type="protein sequence ID" value="RNA24494.1"/>
    <property type="molecule type" value="Genomic_DNA"/>
</dbReference>
<evidence type="ECO:0000313" key="1">
    <source>
        <dbReference type="EMBL" id="RNA24494.1"/>
    </source>
</evidence>
<proteinExistence type="predicted"/>
<reference evidence="1 2" key="1">
    <citation type="journal article" date="2018" name="Sci. Rep.">
        <title>Genomic signatures of local adaptation to the degree of environmental predictability in rotifers.</title>
        <authorList>
            <person name="Franch-Gras L."/>
            <person name="Hahn C."/>
            <person name="Garcia-Roger E.M."/>
            <person name="Carmona M.J."/>
            <person name="Serra M."/>
            <person name="Gomez A."/>
        </authorList>
    </citation>
    <scope>NUCLEOTIDE SEQUENCE [LARGE SCALE GENOMIC DNA]</scope>
    <source>
        <strain evidence="1">HYR1</strain>
    </source>
</reference>
<gene>
    <name evidence="1" type="ORF">BpHYR1_048623</name>
</gene>
<name>A0A3M7RLX0_BRAPC</name>
<keyword evidence="2" id="KW-1185">Reference proteome</keyword>
<dbReference type="AlphaFoldDB" id="A0A3M7RLX0"/>
<dbReference type="Proteomes" id="UP000276133">
    <property type="component" value="Unassembled WGS sequence"/>
</dbReference>
<organism evidence="1 2">
    <name type="scientific">Brachionus plicatilis</name>
    <name type="common">Marine rotifer</name>
    <name type="synonym">Brachionus muelleri</name>
    <dbReference type="NCBI Taxonomy" id="10195"/>
    <lineage>
        <taxon>Eukaryota</taxon>
        <taxon>Metazoa</taxon>
        <taxon>Spiralia</taxon>
        <taxon>Gnathifera</taxon>
        <taxon>Rotifera</taxon>
        <taxon>Eurotatoria</taxon>
        <taxon>Monogononta</taxon>
        <taxon>Pseudotrocha</taxon>
        <taxon>Ploima</taxon>
        <taxon>Brachionidae</taxon>
        <taxon>Brachionus</taxon>
    </lineage>
</organism>